<organism evidence="2 3">
    <name type="scientific">Colletotrichum sublineola</name>
    <name type="common">Sorghum anthracnose fungus</name>
    <dbReference type="NCBI Taxonomy" id="1173701"/>
    <lineage>
        <taxon>Eukaryota</taxon>
        <taxon>Fungi</taxon>
        <taxon>Dikarya</taxon>
        <taxon>Ascomycota</taxon>
        <taxon>Pezizomycotina</taxon>
        <taxon>Sordariomycetes</taxon>
        <taxon>Hypocreomycetidae</taxon>
        <taxon>Glomerellales</taxon>
        <taxon>Glomerellaceae</taxon>
        <taxon>Colletotrichum</taxon>
        <taxon>Colletotrichum graminicola species complex</taxon>
    </lineage>
</organism>
<evidence type="ECO:0000313" key="2">
    <source>
        <dbReference type="EMBL" id="KDN62553.1"/>
    </source>
</evidence>
<dbReference type="OMA" id="MICLNAT"/>
<reference evidence="3" key="1">
    <citation type="journal article" date="2014" name="Genome Announc.">
        <title>Draft genome sequence of Colletotrichum sublineola, a destructive pathogen of cultivated sorghum.</title>
        <authorList>
            <person name="Baroncelli R."/>
            <person name="Sanz-Martin J.M."/>
            <person name="Rech G.E."/>
            <person name="Sukno S.A."/>
            <person name="Thon M.R."/>
        </authorList>
    </citation>
    <scope>NUCLEOTIDE SEQUENCE [LARGE SCALE GENOMIC DNA]</scope>
    <source>
        <strain evidence="3">TX430BB</strain>
    </source>
</reference>
<dbReference type="AlphaFoldDB" id="A0A066X079"/>
<protein>
    <submittedName>
        <fullName evidence="2">Uncharacterized protein</fullName>
    </submittedName>
</protein>
<comment type="caution">
    <text evidence="2">The sequence shown here is derived from an EMBL/GenBank/DDBJ whole genome shotgun (WGS) entry which is preliminary data.</text>
</comment>
<dbReference type="HOGENOM" id="CLU_039755_1_1_1"/>
<name>A0A066X079_COLSU</name>
<feature type="compositionally biased region" description="Low complexity" evidence="1">
    <location>
        <begin position="362"/>
        <end position="373"/>
    </location>
</feature>
<evidence type="ECO:0000313" key="3">
    <source>
        <dbReference type="Proteomes" id="UP000027238"/>
    </source>
</evidence>
<proteinExistence type="predicted"/>
<dbReference type="OrthoDB" id="5416097at2759"/>
<dbReference type="Proteomes" id="UP000027238">
    <property type="component" value="Unassembled WGS sequence"/>
</dbReference>
<sequence>MATSPDPTGKVAEMSQIQASTRVEYLDDHEAKLALIPQVMAVAKSPRFPELDRASLWVALWSMSASDMPETIEEIRTSPYKLHSRGELIKWAFDIPRLLKIFRGGKARDPYGGGLAAMNDNNAGSSRNETGAIILATQALQRDENRCVITNTSFPKVCYIFPFNWKHQKDIASPLIGMRDLWGAIQTHRFLEKVYDNEYWDTFALHTAANMICLNATLREWWHMGFFGLEPMEKPRPSDEPGSTPGSSETQTRKWAVRLRFQWLKKTNIRDLKTVVDFSDDPVLKLQELECPQEIFDAATGQQISIENGHIFTITADSPDALPDYDILLLQWNLLRMWRLGGGADPTIYHLYWPEDDEAESSDSSSTMSGSEVSADDATV</sequence>
<feature type="region of interest" description="Disordered" evidence="1">
    <location>
        <begin position="357"/>
        <end position="380"/>
    </location>
</feature>
<dbReference type="eggNOG" id="ENOG502RMC9">
    <property type="taxonomic scope" value="Eukaryota"/>
</dbReference>
<feature type="region of interest" description="Disordered" evidence="1">
    <location>
        <begin position="233"/>
        <end position="252"/>
    </location>
</feature>
<evidence type="ECO:0000256" key="1">
    <source>
        <dbReference type="SAM" id="MobiDB-lite"/>
    </source>
</evidence>
<keyword evidence="3" id="KW-1185">Reference proteome</keyword>
<dbReference type="EMBL" id="JMSE01001324">
    <property type="protein sequence ID" value="KDN62553.1"/>
    <property type="molecule type" value="Genomic_DNA"/>
</dbReference>
<gene>
    <name evidence="2" type="ORF">CSUB01_02270</name>
</gene>
<accession>A0A066X079</accession>